<keyword evidence="8 11" id="KW-0472">Membrane</keyword>
<comment type="subcellular location">
    <subcellularLocation>
        <location evidence="1">Cell inner membrane</location>
        <topology evidence="1">Multi-pass membrane protein</topology>
    </subcellularLocation>
</comment>
<comment type="caution">
    <text evidence="12">The sequence shown here is derived from an EMBL/GenBank/DDBJ whole genome shotgun (WGS) entry which is preliminary data.</text>
</comment>
<accession>A0A420WFY2</accession>
<evidence type="ECO:0000256" key="8">
    <source>
        <dbReference type="ARBA" id="ARBA00023136"/>
    </source>
</evidence>
<feature type="transmembrane region" description="Helical" evidence="11">
    <location>
        <begin position="371"/>
        <end position="388"/>
    </location>
</feature>
<evidence type="ECO:0000256" key="1">
    <source>
        <dbReference type="ARBA" id="ARBA00004429"/>
    </source>
</evidence>
<feature type="transmembrane region" description="Helical" evidence="11">
    <location>
        <begin position="145"/>
        <end position="163"/>
    </location>
</feature>
<dbReference type="PANTHER" id="PTHR43298:SF2">
    <property type="entry name" value="FMN_FAD EXPORTER YEEO-RELATED"/>
    <property type="match status" value="1"/>
</dbReference>
<evidence type="ECO:0000256" key="6">
    <source>
        <dbReference type="ARBA" id="ARBA00022989"/>
    </source>
</evidence>
<feature type="transmembrane region" description="Helical" evidence="11">
    <location>
        <begin position="70"/>
        <end position="89"/>
    </location>
</feature>
<dbReference type="Proteomes" id="UP000277424">
    <property type="component" value="Unassembled WGS sequence"/>
</dbReference>
<dbReference type="PIRSF" id="PIRSF006603">
    <property type="entry name" value="DinF"/>
    <property type="match status" value="1"/>
</dbReference>
<keyword evidence="3" id="KW-0050">Antiport</keyword>
<evidence type="ECO:0000256" key="10">
    <source>
        <dbReference type="SAM" id="MobiDB-lite"/>
    </source>
</evidence>
<keyword evidence="7" id="KW-0406">Ion transport</keyword>
<dbReference type="RefSeq" id="WP_121219361.1">
    <property type="nucleotide sequence ID" value="NZ_RBIG01000002.1"/>
</dbReference>
<evidence type="ECO:0000256" key="9">
    <source>
        <dbReference type="ARBA" id="ARBA00031636"/>
    </source>
</evidence>
<gene>
    <name evidence="12" type="ORF">BCL74_1832</name>
</gene>
<evidence type="ECO:0000313" key="13">
    <source>
        <dbReference type="Proteomes" id="UP000277424"/>
    </source>
</evidence>
<dbReference type="NCBIfam" id="TIGR00797">
    <property type="entry name" value="matE"/>
    <property type="match status" value="1"/>
</dbReference>
<dbReference type="InterPro" id="IPR002528">
    <property type="entry name" value="MATE_fam"/>
</dbReference>
<organism evidence="12 13">
    <name type="scientific">Oceanibaculum indicum</name>
    <dbReference type="NCBI Taxonomy" id="526216"/>
    <lineage>
        <taxon>Bacteria</taxon>
        <taxon>Pseudomonadati</taxon>
        <taxon>Pseudomonadota</taxon>
        <taxon>Alphaproteobacteria</taxon>
        <taxon>Rhodospirillales</taxon>
        <taxon>Oceanibaculaceae</taxon>
        <taxon>Oceanibaculum</taxon>
    </lineage>
</organism>
<dbReference type="GO" id="GO:0006811">
    <property type="term" value="P:monoatomic ion transport"/>
    <property type="evidence" value="ECO:0007669"/>
    <property type="project" value="UniProtKB-KW"/>
</dbReference>
<reference evidence="12 13" key="1">
    <citation type="submission" date="2018-10" db="EMBL/GenBank/DDBJ databases">
        <title>Comparative analysis of microorganisms from saline springs in Andes Mountain Range, Colombia.</title>
        <authorList>
            <person name="Rubin E."/>
        </authorList>
    </citation>
    <scope>NUCLEOTIDE SEQUENCE [LARGE SCALE GENOMIC DNA]</scope>
    <source>
        <strain evidence="12 13">USBA 36</strain>
    </source>
</reference>
<evidence type="ECO:0000256" key="7">
    <source>
        <dbReference type="ARBA" id="ARBA00023065"/>
    </source>
</evidence>
<dbReference type="OrthoDB" id="9780160at2"/>
<evidence type="ECO:0000256" key="5">
    <source>
        <dbReference type="ARBA" id="ARBA00022692"/>
    </source>
</evidence>
<feature type="transmembrane region" description="Helical" evidence="11">
    <location>
        <begin position="287"/>
        <end position="307"/>
    </location>
</feature>
<dbReference type="GO" id="GO:0005886">
    <property type="term" value="C:plasma membrane"/>
    <property type="evidence" value="ECO:0007669"/>
    <property type="project" value="UniProtKB-SubCell"/>
</dbReference>
<dbReference type="InterPro" id="IPR048279">
    <property type="entry name" value="MdtK-like"/>
</dbReference>
<evidence type="ECO:0000313" key="12">
    <source>
        <dbReference type="EMBL" id="RKQ69898.1"/>
    </source>
</evidence>
<feature type="region of interest" description="Disordered" evidence="10">
    <location>
        <begin position="1"/>
        <end position="20"/>
    </location>
</feature>
<name>A0A420WFY2_9PROT</name>
<protein>
    <recommendedName>
        <fullName evidence="9">Multidrug-efflux transporter</fullName>
    </recommendedName>
</protein>
<feature type="transmembrane region" description="Helical" evidence="11">
    <location>
        <begin position="206"/>
        <end position="230"/>
    </location>
</feature>
<dbReference type="Pfam" id="PF01554">
    <property type="entry name" value="MatE"/>
    <property type="match status" value="2"/>
</dbReference>
<feature type="transmembrane region" description="Helical" evidence="11">
    <location>
        <begin position="332"/>
        <end position="351"/>
    </location>
</feature>
<dbReference type="AlphaFoldDB" id="A0A420WFY2"/>
<evidence type="ECO:0000256" key="11">
    <source>
        <dbReference type="SAM" id="Phobius"/>
    </source>
</evidence>
<evidence type="ECO:0000256" key="3">
    <source>
        <dbReference type="ARBA" id="ARBA00022449"/>
    </source>
</evidence>
<feature type="transmembrane region" description="Helical" evidence="11">
    <location>
        <begin position="443"/>
        <end position="464"/>
    </location>
</feature>
<feature type="transmembrane region" description="Helical" evidence="11">
    <location>
        <begin position="409"/>
        <end position="431"/>
    </location>
</feature>
<dbReference type="InterPro" id="IPR050222">
    <property type="entry name" value="MATE_MdtK"/>
</dbReference>
<dbReference type="GO" id="GO:0015297">
    <property type="term" value="F:antiporter activity"/>
    <property type="evidence" value="ECO:0007669"/>
    <property type="project" value="UniProtKB-KW"/>
</dbReference>
<evidence type="ECO:0000256" key="4">
    <source>
        <dbReference type="ARBA" id="ARBA00022475"/>
    </source>
</evidence>
<dbReference type="GO" id="GO:0042910">
    <property type="term" value="F:xenobiotic transmembrane transporter activity"/>
    <property type="evidence" value="ECO:0007669"/>
    <property type="project" value="InterPro"/>
</dbReference>
<feature type="transmembrane region" description="Helical" evidence="11">
    <location>
        <begin position="109"/>
        <end position="133"/>
    </location>
</feature>
<evidence type="ECO:0000256" key="2">
    <source>
        <dbReference type="ARBA" id="ARBA00022448"/>
    </source>
</evidence>
<keyword evidence="2" id="KW-0813">Transport</keyword>
<sequence length="468" mass="50198">MSVAASLLKDIRPPAESGRPNWDETRATLKLALPLILAQLAQMAINTTDVVMTGWLGPEMLAAGTLATNYMFPLFFLGMGILAAVAPMISQALGARQFRNVRRSVRQGFWAGAALSVPYFFVLLFSAPIMSLLGQQPEAVTLAESYLHVSLIAIPFVLWLIPLRILVAAHGKAHLVLISSTTGFFLNILGNYTLMFGNFGFPRLELVGAAVSSVLVNIAMFSVLLAYCLTNRRLRRYRILARWWRPDWSRFATIFRIGVPSGLTNLAEVGLFSAASFLIGAISIQALAAHAIALQCAALSFMVPYGLSQATTIRVGLAVGAGNRPGVRRAGVISLSLGLGYAALAALGFWLAGDFIAGLFLDHALAENVPVIEIAVRLLLIAAWFQLFDATQTIALGALRGLRDTAVPMAYAIAGYWGLGFSGAVVLGYWVDIAPGWGGVYGVWLGFVIGLASVAVALTLRFLARSRL</sequence>
<keyword evidence="5 11" id="KW-0812">Transmembrane</keyword>
<dbReference type="CDD" id="cd13131">
    <property type="entry name" value="MATE_NorM_like"/>
    <property type="match status" value="1"/>
</dbReference>
<keyword evidence="4" id="KW-1003">Cell membrane</keyword>
<keyword evidence="6 11" id="KW-1133">Transmembrane helix</keyword>
<feature type="transmembrane region" description="Helical" evidence="11">
    <location>
        <begin position="175"/>
        <end position="194"/>
    </location>
</feature>
<dbReference type="PANTHER" id="PTHR43298">
    <property type="entry name" value="MULTIDRUG RESISTANCE PROTEIN NORM-RELATED"/>
    <property type="match status" value="1"/>
</dbReference>
<dbReference type="EMBL" id="RBIG01000002">
    <property type="protein sequence ID" value="RKQ69898.1"/>
    <property type="molecule type" value="Genomic_DNA"/>
</dbReference>
<proteinExistence type="predicted"/>
<feature type="transmembrane region" description="Helical" evidence="11">
    <location>
        <begin position="251"/>
        <end position="281"/>
    </location>
</feature>